<proteinExistence type="predicted"/>
<dbReference type="EMBL" id="LN853663">
    <property type="protein sequence ID" value="CRY96416.1"/>
    <property type="molecule type" value="Genomic_DNA"/>
</dbReference>
<reference evidence="1" key="2">
    <citation type="submission" date="2015-07" db="EMBL/GenBank/DDBJ databases">
        <title>Plasmids, circular viruses and viroids from rat gut.</title>
        <authorList>
            <person name="Jorgensen T.J."/>
            <person name="Hansen M.A."/>
            <person name="Xu Z."/>
            <person name="Tabak M.A."/>
            <person name="Sorensen S.J."/>
            <person name="Hansen L.H."/>
        </authorList>
    </citation>
    <scope>NUCLEOTIDE SEQUENCE</scope>
    <source>
        <plasmid evidence="1">pRGFK1082</plasmid>
    </source>
</reference>
<reference evidence="1" key="1">
    <citation type="submission" date="2015-06" db="EMBL/GenBank/DDBJ databases">
        <authorList>
            <person name="Joergensen T."/>
        </authorList>
    </citation>
    <scope>NUCLEOTIDE SEQUENCE</scope>
    <source>
        <plasmid evidence="1">pRGFK1082</plasmid>
    </source>
</reference>
<sequence>MLTLTGTIRATATVGGGVNRKTKEAIPLRNIVQIEALDRRGLLVMTSLTVPDLSPFEGRTGEVVSVPVRAWAAGGVAVSLSYEDAQ</sequence>
<name>A0A0H5Q303_9ZZZZ</name>
<protein>
    <submittedName>
        <fullName evidence="1">Uncharacterized protein</fullName>
    </submittedName>
</protein>
<geneLocation type="plasmid" evidence="1">
    <name>pRGFK1082</name>
</geneLocation>
<dbReference type="AlphaFoldDB" id="A0A0H5Q303"/>
<keyword evidence="1" id="KW-0614">Plasmid</keyword>
<evidence type="ECO:0000313" key="1">
    <source>
        <dbReference type="EMBL" id="CRY96416.1"/>
    </source>
</evidence>
<accession>A0A0H5Q303</accession>
<organism evidence="1">
    <name type="scientific">uncultured prokaryote</name>
    <dbReference type="NCBI Taxonomy" id="198431"/>
    <lineage>
        <taxon>unclassified sequences</taxon>
        <taxon>environmental samples</taxon>
    </lineage>
</organism>